<dbReference type="EMBL" id="JAIPUX010000026">
    <property type="protein sequence ID" value="KAH0631813.1"/>
    <property type="molecule type" value="Genomic_DNA"/>
</dbReference>
<keyword evidence="3" id="KW-0472">Membrane</keyword>
<evidence type="ECO:0000256" key="2">
    <source>
        <dbReference type="ARBA" id="ARBA00022803"/>
    </source>
</evidence>
<evidence type="ECO:0000313" key="5">
    <source>
        <dbReference type="Proteomes" id="UP000826234"/>
    </source>
</evidence>
<gene>
    <name evidence="4" type="ORF">JD844_019640</name>
</gene>
<evidence type="ECO:0000256" key="3">
    <source>
        <dbReference type="SAM" id="Phobius"/>
    </source>
</evidence>
<comment type="caution">
    <text evidence="4">The sequence shown here is derived from an EMBL/GenBank/DDBJ whole genome shotgun (WGS) entry which is preliminary data.</text>
</comment>
<keyword evidence="1" id="KW-0677">Repeat</keyword>
<dbReference type="InterPro" id="IPR052628">
    <property type="entry name" value="CFAP70"/>
</dbReference>
<keyword evidence="2" id="KW-0802">TPR repeat</keyword>
<keyword evidence="3" id="KW-1133">Transmembrane helix</keyword>
<proteinExistence type="predicted"/>
<organism evidence="4 5">
    <name type="scientific">Phrynosoma platyrhinos</name>
    <name type="common">Desert horned lizard</name>
    <dbReference type="NCBI Taxonomy" id="52577"/>
    <lineage>
        <taxon>Eukaryota</taxon>
        <taxon>Metazoa</taxon>
        <taxon>Chordata</taxon>
        <taxon>Craniata</taxon>
        <taxon>Vertebrata</taxon>
        <taxon>Euteleostomi</taxon>
        <taxon>Lepidosauria</taxon>
        <taxon>Squamata</taxon>
        <taxon>Bifurcata</taxon>
        <taxon>Unidentata</taxon>
        <taxon>Episquamata</taxon>
        <taxon>Toxicofera</taxon>
        <taxon>Iguania</taxon>
        <taxon>Phrynosomatidae</taxon>
        <taxon>Phrynosomatinae</taxon>
        <taxon>Phrynosoma</taxon>
    </lineage>
</organism>
<keyword evidence="5" id="KW-1185">Reference proteome</keyword>
<sequence length="127" mass="14595">MMGWRRLGYWRSCEVFYFILFYFIPKLKEMAEAEDALSEANALNNNNAEVWAYLALVCMQVSSQSPFSAATSRVEGNWRQNSHISMLSSPLISHRLLLSLQLELDKKDLLQEIREVQQAVGFGDPSF</sequence>
<feature type="transmembrane region" description="Helical" evidence="3">
    <location>
        <begin position="7"/>
        <end position="24"/>
    </location>
</feature>
<accession>A0ABQ7TQ61</accession>
<dbReference type="Proteomes" id="UP000826234">
    <property type="component" value="Unassembled WGS sequence"/>
</dbReference>
<dbReference type="PANTHER" id="PTHR44314:SF1">
    <property type="entry name" value="CILIA- AND FLAGELLA-ASSOCIATED PROTEIN 70"/>
    <property type="match status" value="1"/>
</dbReference>
<reference evidence="4 5" key="1">
    <citation type="journal article" date="2022" name="Gigascience">
        <title>A chromosome-level genome assembly and annotation of the desert horned lizard, Phrynosoma platyrhinos, provides insight into chromosomal rearrangements among reptiles.</title>
        <authorList>
            <person name="Koochekian N."/>
            <person name="Ascanio A."/>
            <person name="Farleigh K."/>
            <person name="Card D.C."/>
            <person name="Schield D.R."/>
            <person name="Castoe T.A."/>
            <person name="Jezkova T."/>
        </authorList>
    </citation>
    <scope>NUCLEOTIDE SEQUENCE [LARGE SCALE GENOMIC DNA]</scope>
    <source>
        <strain evidence="4">NK-2021</strain>
    </source>
</reference>
<evidence type="ECO:0000313" key="4">
    <source>
        <dbReference type="EMBL" id="KAH0631813.1"/>
    </source>
</evidence>
<dbReference type="PANTHER" id="PTHR44314">
    <property type="entry name" value="CILIA- AND FLAGELLA-ASSOCIATED PROTEIN 70"/>
    <property type="match status" value="1"/>
</dbReference>
<keyword evidence="3" id="KW-0812">Transmembrane</keyword>
<evidence type="ECO:0000256" key="1">
    <source>
        <dbReference type="ARBA" id="ARBA00022737"/>
    </source>
</evidence>
<name>A0ABQ7TQ61_PHRPL</name>
<protein>
    <submittedName>
        <fullName evidence="4">Uncharacterized protein</fullName>
    </submittedName>
</protein>